<dbReference type="Proteomes" id="UP000236161">
    <property type="component" value="Unassembled WGS sequence"/>
</dbReference>
<dbReference type="EMBL" id="KZ453102">
    <property type="protein sequence ID" value="PKA47716.1"/>
    <property type="molecule type" value="Genomic_DNA"/>
</dbReference>
<keyword evidence="3" id="KW-1185">Reference proteome</keyword>
<name>A0A2H9ZWR5_9ASPA</name>
<sequence>MASVGRFLLPLAALLLLLLLRSSAIQMINSPESGIQPMISWRQASIHMGTYVMRKAVAIFNAENGDSVPILYDAVFRNCIWKEQGHTRSFLVEFVATQADIGWVLAQIYLIVHEELVNGPLEHQLIPFLPFHRYYTIK</sequence>
<feature type="signal peptide" evidence="1">
    <location>
        <begin position="1"/>
        <end position="24"/>
    </location>
</feature>
<evidence type="ECO:0000313" key="3">
    <source>
        <dbReference type="Proteomes" id="UP000236161"/>
    </source>
</evidence>
<evidence type="ECO:0000313" key="2">
    <source>
        <dbReference type="EMBL" id="PKA47716.1"/>
    </source>
</evidence>
<organism evidence="2 3">
    <name type="scientific">Apostasia shenzhenica</name>
    <dbReference type="NCBI Taxonomy" id="1088818"/>
    <lineage>
        <taxon>Eukaryota</taxon>
        <taxon>Viridiplantae</taxon>
        <taxon>Streptophyta</taxon>
        <taxon>Embryophyta</taxon>
        <taxon>Tracheophyta</taxon>
        <taxon>Spermatophyta</taxon>
        <taxon>Magnoliopsida</taxon>
        <taxon>Liliopsida</taxon>
        <taxon>Asparagales</taxon>
        <taxon>Orchidaceae</taxon>
        <taxon>Apostasioideae</taxon>
        <taxon>Apostasia</taxon>
    </lineage>
</organism>
<accession>A0A2H9ZWR5</accession>
<proteinExistence type="predicted"/>
<keyword evidence="1" id="KW-0732">Signal</keyword>
<protein>
    <submittedName>
        <fullName evidence="2">Uncharacterized protein</fullName>
    </submittedName>
</protein>
<evidence type="ECO:0000256" key="1">
    <source>
        <dbReference type="SAM" id="SignalP"/>
    </source>
</evidence>
<feature type="chain" id="PRO_5014198692" evidence="1">
    <location>
        <begin position="25"/>
        <end position="138"/>
    </location>
</feature>
<gene>
    <name evidence="2" type="ORF">AXF42_Ash014493</name>
</gene>
<dbReference type="AlphaFoldDB" id="A0A2H9ZWR5"/>
<reference evidence="2 3" key="1">
    <citation type="journal article" date="2017" name="Nature">
        <title>The Apostasia genome and the evolution of orchids.</title>
        <authorList>
            <person name="Zhang G.Q."/>
            <person name="Liu K.W."/>
            <person name="Li Z."/>
            <person name="Lohaus R."/>
            <person name="Hsiao Y.Y."/>
            <person name="Niu S.C."/>
            <person name="Wang J.Y."/>
            <person name="Lin Y.C."/>
            <person name="Xu Q."/>
            <person name="Chen L.J."/>
            <person name="Yoshida K."/>
            <person name="Fujiwara S."/>
            <person name="Wang Z.W."/>
            <person name="Zhang Y.Q."/>
            <person name="Mitsuda N."/>
            <person name="Wang M."/>
            <person name="Liu G.H."/>
            <person name="Pecoraro L."/>
            <person name="Huang H.X."/>
            <person name="Xiao X.J."/>
            <person name="Lin M."/>
            <person name="Wu X.Y."/>
            <person name="Wu W.L."/>
            <person name="Chen Y.Y."/>
            <person name="Chang S.B."/>
            <person name="Sakamoto S."/>
            <person name="Ohme-Takagi M."/>
            <person name="Yagi M."/>
            <person name="Zeng S.J."/>
            <person name="Shen C.Y."/>
            <person name="Yeh C.M."/>
            <person name="Luo Y.B."/>
            <person name="Tsai W.C."/>
            <person name="Van de Peer Y."/>
            <person name="Liu Z.J."/>
        </authorList>
    </citation>
    <scope>NUCLEOTIDE SEQUENCE [LARGE SCALE GENOMIC DNA]</scope>
    <source>
        <strain evidence="3">cv. Shenzhen</strain>
        <tissue evidence="2">Stem</tissue>
    </source>
</reference>